<evidence type="ECO:0000313" key="2">
    <source>
        <dbReference type="Proteomes" id="UP000749471"/>
    </source>
</evidence>
<keyword evidence="1" id="KW-0378">Hydrolase</keyword>
<keyword evidence="2" id="KW-1185">Reference proteome</keyword>
<dbReference type="EC" id="3.5.1.28" evidence="1"/>
<comment type="caution">
    <text evidence="1">The sequence shown here is derived from an EMBL/GenBank/DDBJ whole genome shotgun (WGS) entry which is preliminary data.</text>
</comment>
<name>A0ABS6EBU9_9FIRM</name>
<evidence type="ECO:0000313" key="1">
    <source>
        <dbReference type="EMBL" id="MBU5440403.1"/>
    </source>
</evidence>
<dbReference type="Proteomes" id="UP000749471">
    <property type="component" value="Unassembled WGS sequence"/>
</dbReference>
<accession>A0ABS6EBU9</accession>
<organism evidence="1 2">
    <name type="scientific">Tissierella simiarum</name>
    <dbReference type="NCBI Taxonomy" id="2841534"/>
    <lineage>
        <taxon>Bacteria</taxon>
        <taxon>Bacillati</taxon>
        <taxon>Bacillota</taxon>
        <taxon>Tissierellia</taxon>
        <taxon>Tissierellales</taxon>
        <taxon>Tissierellaceae</taxon>
        <taxon>Tissierella</taxon>
    </lineage>
</organism>
<dbReference type="GO" id="GO:0008745">
    <property type="term" value="F:N-acetylmuramoyl-L-alanine amidase activity"/>
    <property type="evidence" value="ECO:0007669"/>
    <property type="project" value="UniProtKB-EC"/>
</dbReference>
<dbReference type="EMBL" id="JAHLPM010000043">
    <property type="protein sequence ID" value="MBU5440403.1"/>
    <property type="molecule type" value="Genomic_DNA"/>
</dbReference>
<sequence>MTVLSRQFPFTLTPDGKWVTGRPFNIAPASIKDWNTGAFAVEMLGNFDIGHDKFEGKQKESMLKLTKYFIDKYGEQSIKFHREGLGVVKSCSGTSLDKNKLIQEARNLGK</sequence>
<gene>
    <name evidence="1" type="ORF">KQI42_20635</name>
</gene>
<proteinExistence type="predicted"/>
<reference evidence="1 2" key="1">
    <citation type="submission" date="2021-06" db="EMBL/GenBank/DDBJ databases">
        <authorList>
            <person name="Sun Q."/>
            <person name="Li D."/>
        </authorList>
    </citation>
    <scope>NUCLEOTIDE SEQUENCE [LARGE SCALE GENOMIC DNA]</scope>
    <source>
        <strain evidence="1 2">MSJ-40</strain>
    </source>
</reference>
<protein>
    <submittedName>
        <fullName evidence="1">N-acetylmuramoyl-L-alanine amidase</fullName>
        <ecNumber evidence="1">3.5.1.28</ecNumber>
    </submittedName>
</protein>